<sequence length="120" mass="13663">MKQANNICFGLYFKNIFVRNGYTDIDYLANKIPTGEIFSLDTTTHQLIGGFVYSYIEIDLETKAVKDFFLKEELDKYSIVTIKKTSGNQFTNTNILLTASFAMKPGYDGFTNDWTDGLEP</sequence>
<comment type="caution">
    <text evidence="1">The sequence shown here is derived from an EMBL/GenBank/DDBJ whole genome shotgun (WGS) entry which is preliminary data.</text>
</comment>
<reference evidence="1 2" key="1">
    <citation type="submission" date="2022-12" db="EMBL/GenBank/DDBJ databases">
        <title>Chitinophagaceae gen. sp. nov., a new member of the family Chitinophagaceae, isolated from soil in a chemical factory.</title>
        <authorList>
            <person name="Ke Z."/>
        </authorList>
    </citation>
    <scope>NUCLEOTIDE SEQUENCE [LARGE SCALE GENOMIC DNA]</scope>
    <source>
        <strain evidence="1 2">LY-5</strain>
    </source>
</reference>
<name>A0ABT4UNA5_9BACT</name>
<keyword evidence="2" id="KW-1185">Reference proteome</keyword>
<evidence type="ECO:0000313" key="2">
    <source>
        <dbReference type="Proteomes" id="UP001210231"/>
    </source>
</evidence>
<organism evidence="1 2">
    <name type="scientific">Polluticaenibacter yanchengensis</name>
    <dbReference type="NCBI Taxonomy" id="3014562"/>
    <lineage>
        <taxon>Bacteria</taxon>
        <taxon>Pseudomonadati</taxon>
        <taxon>Bacteroidota</taxon>
        <taxon>Chitinophagia</taxon>
        <taxon>Chitinophagales</taxon>
        <taxon>Chitinophagaceae</taxon>
        <taxon>Polluticaenibacter</taxon>
    </lineage>
</organism>
<evidence type="ECO:0000313" key="1">
    <source>
        <dbReference type="EMBL" id="MDA3616285.1"/>
    </source>
</evidence>
<accession>A0ABT4UNA5</accession>
<dbReference type="RefSeq" id="WP_407032615.1">
    <property type="nucleotide sequence ID" value="NZ_JAQGEF010000026.1"/>
</dbReference>
<dbReference type="Proteomes" id="UP001210231">
    <property type="component" value="Unassembled WGS sequence"/>
</dbReference>
<protein>
    <submittedName>
        <fullName evidence="1">Uncharacterized protein</fullName>
    </submittedName>
</protein>
<dbReference type="EMBL" id="JAQGEF010000026">
    <property type="protein sequence ID" value="MDA3616285.1"/>
    <property type="molecule type" value="Genomic_DNA"/>
</dbReference>
<proteinExistence type="predicted"/>
<gene>
    <name evidence="1" type="ORF">O3P16_15825</name>
</gene>